<sequence length="318" mass="37158">QKLFDNQLNTLHQNIQKYKQQNLQLMKEKLIAEAALKRALEKQQNQNKKDEILIQDKDENQNQKKEQNLNQSYHQLKQIEQTDEKMELETRNFEINDFEAPKEEIQPTNVQQTPPLENSQLQSEKNSVVRLEQFHGQSDFQVTENADFFKPTNQTQDSNQSQMMDTITREMLKASEFIDQQPVRETRNDIPSISSTMKSNKTDEILPTITQSPRFGTNVDIKNFGPSSTIGKPPLEINIDSFMNEEQQMKTEEQITESKILDENVNRDTVLQIQPQQKQQTHIETFEDVETFEIPANQQIQPEFAQFEAREPMNSSVK</sequence>
<dbReference type="EMBL" id="GDID01007851">
    <property type="protein sequence ID" value="JAP88755.1"/>
    <property type="molecule type" value="Transcribed_RNA"/>
</dbReference>
<accession>A0A146JYG0</accession>
<feature type="non-terminal residue" evidence="2">
    <location>
        <position position="1"/>
    </location>
</feature>
<feature type="compositionally biased region" description="Basic and acidic residues" evidence="1">
    <location>
        <begin position="42"/>
        <end position="67"/>
    </location>
</feature>
<protein>
    <submittedName>
        <fullName evidence="2">Uncharacterized protein</fullName>
    </submittedName>
</protein>
<name>A0A146JYG0_9EUKA</name>
<gene>
    <name evidence="2" type="ORF">TPC1_31750</name>
</gene>
<proteinExistence type="predicted"/>
<feature type="region of interest" description="Disordered" evidence="1">
    <location>
        <begin position="42"/>
        <end position="69"/>
    </location>
</feature>
<reference evidence="2" key="1">
    <citation type="submission" date="2015-07" db="EMBL/GenBank/DDBJ databases">
        <title>Adaptation to a free-living lifestyle via gene acquisitions in the diplomonad Trepomonas sp. PC1.</title>
        <authorList>
            <person name="Xu F."/>
            <person name="Jerlstrom-Hultqvist J."/>
            <person name="Kolisko M."/>
            <person name="Simpson A.G.B."/>
            <person name="Roger A.J."/>
            <person name="Svard S.G."/>
            <person name="Andersson J.O."/>
        </authorList>
    </citation>
    <scope>NUCLEOTIDE SEQUENCE</scope>
    <source>
        <strain evidence="2">PC1</strain>
    </source>
</reference>
<evidence type="ECO:0000256" key="1">
    <source>
        <dbReference type="SAM" id="MobiDB-lite"/>
    </source>
</evidence>
<dbReference type="AlphaFoldDB" id="A0A146JYG0"/>
<feature type="non-terminal residue" evidence="2">
    <location>
        <position position="318"/>
    </location>
</feature>
<organism evidence="2">
    <name type="scientific">Trepomonas sp. PC1</name>
    <dbReference type="NCBI Taxonomy" id="1076344"/>
    <lineage>
        <taxon>Eukaryota</taxon>
        <taxon>Metamonada</taxon>
        <taxon>Diplomonadida</taxon>
        <taxon>Hexamitidae</taxon>
        <taxon>Hexamitinae</taxon>
        <taxon>Trepomonas</taxon>
    </lineage>
</organism>
<evidence type="ECO:0000313" key="2">
    <source>
        <dbReference type="EMBL" id="JAP88755.1"/>
    </source>
</evidence>